<feature type="binding site" evidence="11">
    <location>
        <begin position="54"/>
        <end position="58"/>
    </location>
    <ligand>
        <name>ATP</name>
        <dbReference type="ChEBI" id="CHEBI:30616"/>
    </ligand>
</feature>
<dbReference type="Pfam" id="PF00581">
    <property type="entry name" value="Rhodanese"/>
    <property type="match status" value="1"/>
</dbReference>
<evidence type="ECO:0000256" key="6">
    <source>
        <dbReference type="ARBA" id="ARBA00022741"/>
    </source>
</evidence>
<dbReference type="NCBIfam" id="NF004281">
    <property type="entry name" value="PRK05690.1"/>
    <property type="match status" value="1"/>
</dbReference>
<evidence type="ECO:0000256" key="3">
    <source>
        <dbReference type="ARBA" id="ARBA00022679"/>
    </source>
</evidence>
<dbReference type="GO" id="GO:0034227">
    <property type="term" value="P:tRNA thio-modification"/>
    <property type="evidence" value="ECO:0007669"/>
    <property type="project" value="UniProtKB-UniRule"/>
</dbReference>
<dbReference type="GO" id="GO:0016779">
    <property type="term" value="F:nucleotidyltransferase activity"/>
    <property type="evidence" value="ECO:0007669"/>
    <property type="project" value="UniProtKB-UniRule"/>
</dbReference>
<dbReference type="EC" id="2.7.7.-" evidence="11"/>
<feature type="binding site" evidence="11">
    <location>
        <position position="233"/>
    </location>
    <ligand>
        <name>Zn(2+)</name>
        <dbReference type="ChEBI" id="CHEBI:29105"/>
    </ligand>
</feature>
<dbReference type="Gene3D" id="3.40.250.10">
    <property type="entry name" value="Rhodanese-like domain"/>
    <property type="match status" value="1"/>
</dbReference>
<dbReference type="AlphaFoldDB" id="A0ABD1ECI2"/>
<proteinExistence type="inferred from homology"/>
<dbReference type="PANTHER" id="PTHR10953:SF102">
    <property type="entry name" value="ADENYLYLTRANSFERASE AND SULFURTRANSFERASE MOCS3"/>
    <property type="match status" value="1"/>
</dbReference>
<feature type="binding site" evidence="11">
    <location>
        <position position="26"/>
    </location>
    <ligand>
        <name>ATP</name>
        <dbReference type="ChEBI" id="CHEBI:30616"/>
    </ligand>
</feature>
<evidence type="ECO:0000313" key="14">
    <source>
        <dbReference type="Proteomes" id="UP001566132"/>
    </source>
</evidence>
<dbReference type="InterPro" id="IPR045886">
    <property type="entry name" value="ThiF/MoeB/HesA"/>
</dbReference>
<dbReference type="Proteomes" id="UP001566132">
    <property type="component" value="Unassembled WGS sequence"/>
</dbReference>
<feature type="active site" description="Cysteine persulfide intermediate; for sulfurtransferase activity" evidence="11">
    <location>
        <position position="336"/>
    </location>
</feature>
<feature type="binding site" evidence="11">
    <location>
        <position position="158"/>
    </location>
    <ligand>
        <name>Zn(2+)</name>
        <dbReference type="ChEBI" id="CHEBI:29105"/>
    </ligand>
</feature>
<evidence type="ECO:0000256" key="7">
    <source>
        <dbReference type="ARBA" id="ARBA00022833"/>
    </source>
</evidence>
<dbReference type="SUPFAM" id="SSF69572">
    <property type="entry name" value="Activating enzymes of the ubiquitin-like proteins"/>
    <property type="match status" value="1"/>
</dbReference>
<keyword evidence="2 11" id="KW-0963">Cytoplasm</keyword>
<dbReference type="GO" id="GO:0002098">
    <property type="term" value="P:tRNA wobble uridine modification"/>
    <property type="evidence" value="ECO:0007669"/>
    <property type="project" value="UniProtKB-UniRule"/>
</dbReference>
<evidence type="ECO:0000256" key="5">
    <source>
        <dbReference type="ARBA" id="ARBA00022723"/>
    </source>
</evidence>
<dbReference type="EC" id="2.8.1.-" evidence="11"/>
<dbReference type="InterPro" id="IPR036873">
    <property type="entry name" value="Rhodanese-like_dom_sf"/>
</dbReference>
<keyword evidence="9 11" id="KW-0501">Molybdenum cofactor biosynthesis</keyword>
<keyword evidence="3 11" id="KW-0808">Transferase</keyword>
<organism evidence="13 14">
    <name type="scientific">Hypothenemus hampei</name>
    <name type="common">Coffee berry borer</name>
    <dbReference type="NCBI Taxonomy" id="57062"/>
    <lineage>
        <taxon>Eukaryota</taxon>
        <taxon>Metazoa</taxon>
        <taxon>Ecdysozoa</taxon>
        <taxon>Arthropoda</taxon>
        <taxon>Hexapoda</taxon>
        <taxon>Insecta</taxon>
        <taxon>Pterygota</taxon>
        <taxon>Neoptera</taxon>
        <taxon>Endopterygota</taxon>
        <taxon>Coleoptera</taxon>
        <taxon>Polyphaga</taxon>
        <taxon>Cucujiformia</taxon>
        <taxon>Curculionidae</taxon>
        <taxon>Scolytinae</taxon>
        <taxon>Hypothenemus</taxon>
    </lineage>
</organism>
<comment type="similarity">
    <text evidence="11">In the N-terminal section; belongs to the HesA/MoeB/ThiF family. UBA4 subfamily.</text>
</comment>
<dbReference type="InterPro" id="IPR035985">
    <property type="entry name" value="Ubiquitin-activating_enz"/>
</dbReference>
<dbReference type="Gene3D" id="3.40.50.720">
    <property type="entry name" value="NAD(P)-binding Rossmann-like Domain"/>
    <property type="match status" value="1"/>
</dbReference>
<comment type="function">
    <text evidence="11">Plays a central role in 2-thiolation of mcm(5)S(2)U at tRNA wobble positions of cytosolic tRNA(Lys), tRNA(Glu) and tRNA(Gln). Acts by mediating the C-terminal thiocarboxylation of the sulfur carrier URM1. Its N-terminus first activates URM1 as acyl-adenylate (-COAMP), then the persulfide sulfur on the catalytic cysteine is transferred to URM1 to form thiocarboxylation (-COSH) of its C-terminus. The reaction probably involves hydrogen sulfide that is generated from the persulfide intermediate and that acts as nucleophile towards URM1. Subsequently, a transient disulfide bond is formed. Does not use thiosulfate as sulfur donor; NFS1 probably acting as a sulfur donor for thiocarboxylation reactions.</text>
</comment>
<accession>A0ABD1ECI2</accession>
<keyword evidence="10 11" id="KW-0511">Multifunctional enzyme</keyword>
<dbReference type="CDD" id="cd00757">
    <property type="entry name" value="ThiF_MoeB_HesA_family"/>
    <property type="match status" value="1"/>
</dbReference>
<feature type="domain" description="Rhodanese" evidence="12">
    <location>
        <begin position="280"/>
        <end position="379"/>
    </location>
</feature>
<dbReference type="GO" id="GO:0005524">
    <property type="term" value="F:ATP binding"/>
    <property type="evidence" value="ECO:0007669"/>
    <property type="project" value="UniProtKB-KW"/>
</dbReference>
<dbReference type="GO" id="GO:0016783">
    <property type="term" value="F:sulfurtransferase activity"/>
    <property type="evidence" value="ECO:0007669"/>
    <property type="project" value="UniProtKB-UniRule"/>
</dbReference>
<evidence type="ECO:0000313" key="13">
    <source>
        <dbReference type="EMBL" id="KAL1492130.1"/>
    </source>
</evidence>
<keyword evidence="7 11" id="KW-0862">Zinc</keyword>
<evidence type="ECO:0000256" key="9">
    <source>
        <dbReference type="ARBA" id="ARBA00023150"/>
    </source>
</evidence>
<reference evidence="13 14" key="1">
    <citation type="submission" date="2024-05" db="EMBL/GenBank/DDBJ databases">
        <title>Genetic variation in Jamaican populations of the coffee berry borer (Hypothenemus hampei).</title>
        <authorList>
            <person name="Errbii M."/>
            <person name="Myrie A."/>
        </authorList>
    </citation>
    <scope>NUCLEOTIDE SEQUENCE [LARGE SCALE GENOMIC DNA]</scope>
    <source>
        <strain evidence="13">JA-Hopewell-2020-01-JO</strain>
        <tissue evidence="13">Whole body</tissue>
    </source>
</reference>
<dbReference type="InterPro" id="IPR000594">
    <property type="entry name" value="ThiF_NAD_FAD-bd"/>
</dbReference>
<evidence type="ECO:0000256" key="10">
    <source>
        <dbReference type="ARBA" id="ARBA00023268"/>
    </source>
</evidence>
<dbReference type="InterPro" id="IPR028885">
    <property type="entry name" value="MOCS3/Uba4"/>
</dbReference>
<feature type="binding site" evidence="11">
    <location>
        <begin position="117"/>
        <end position="118"/>
    </location>
    <ligand>
        <name>ATP</name>
        <dbReference type="ChEBI" id="CHEBI:30616"/>
    </ligand>
</feature>
<dbReference type="Pfam" id="PF00899">
    <property type="entry name" value="ThiF"/>
    <property type="match status" value="1"/>
</dbReference>
<keyword evidence="5 11" id="KW-0479">Metal-binding</keyword>
<feature type="binding site" evidence="11">
    <location>
        <position position="236"/>
    </location>
    <ligand>
        <name>Zn(2+)</name>
        <dbReference type="ChEBI" id="CHEBI:29105"/>
    </ligand>
</feature>
<dbReference type="PROSITE" id="PS50206">
    <property type="entry name" value="RHODANESE_3"/>
    <property type="match status" value="1"/>
</dbReference>
<comment type="cofactor">
    <cofactor evidence="11">
        <name>Zn(2+)</name>
        <dbReference type="ChEBI" id="CHEBI:29105"/>
    </cofactor>
    <text evidence="11">Binds 1 zinc ion per subunit.</text>
</comment>
<evidence type="ECO:0000256" key="1">
    <source>
        <dbReference type="ARBA" id="ARBA00004514"/>
    </source>
</evidence>
<sequence>MLVTGIGLSGQIKLKSSKVLIVGSGGLGCPSAVYLAAAGVGEITLVDYDEVELSNLHRQILHTEDDLGEPKVQSAYDKLHCINRNIRIIPVNQLLDSNRMKLIMSKTKYDVVIDGSDNVATRYLLNDSCVLNGVPLVSGSALQTEAQLTVFNHQNGPCYRCLFPVPPPPETVTSCGDGGVLGPVPGVIGVLQALEAIKIIVGLNGLLSQRLLLFDGINSTFRNVKLRSRNPNCAVCGDNPTITDLIDYEQFCRASAHDKVGNIDIVDESSNVSVQELFKQLGKKIVIDVRPKVQFEMCHLTHTVNIPFDDIIKADGVLKIQQLINNITVQEVYVICRRGNDSQRTIRFLHDTHQDSMMDLKNVRGGLHAYSQYVDADFPVF</sequence>
<feature type="active site" description="Glycyl thioester intermediate; for adenylyltransferase activity" evidence="11">
    <location>
        <position position="175"/>
    </location>
</feature>
<dbReference type="PANTHER" id="PTHR10953">
    <property type="entry name" value="UBIQUITIN-ACTIVATING ENZYME E1"/>
    <property type="match status" value="1"/>
</dbReference>
<dbReference type="InterPro" id="IPR001763">
    <property type="entry name" value="Rhodanese-like_dom"/>
</dbReference>
<feature type="binding site" evidence="11">
    <location>
        <position position="71"/>
    </location>
    <ligand>
        <name>ATP</name>
        <dbReference type="ChEBI" id="CHEBI:30616"/>
    </ligand>
</feature>
<name>A0ABD1ECI2_HYPHA</name>
<feature type="binding site" evidence="11">
    <location>
        <position position="47"/>
    </location>
    <ligand>
        <name>ATP</name>
        <dbReference type="ChEBI" id="CHEBI:30616"/>
    </ligand>
</feature>
<comment type="pathway">
    <text evidence="11">tRNA modification; 5-methoxycarbonylmethyl-2-thiouridine-tRNA biosynthesis.</text>
</comment>
<dbReference type="HAMAP" id="MF_03049">
    <property type="entry name" value="MOCS3_Uba4"/>
    <property type="match status" value="1"/>
</dbReference>
<feature type="binding site" evidence="11">
    <location>
        <position position="161"/>
    </location>
    <ligand>
        <name>Zn(2+)</name>
        <dbReference type="ChEBI" id="CHEBI:29105"/>
    </ligand>
</feature>
<evidence type="ECO:0000256" key="2">
    <source>
        <dbReference type="ARBA" id="ARBA00022490"/>
    </source>
</evidence>
<evidence type="ECO:0000256" key="11">
    <source>
        <dbReference type="HAMAP-Rule" id="MF_03049"/>
    </source>
</evidence>
<comment type="subcellular location">
    <subcellularLocation>
        <location evidence="1">Cytoplasm</location>
        <location evidence="1">Cytosol</location>
    </subcellularLocation>
</comment>
<keyword evidence="14" id="KW-1185">Reference proteome</keyword>
<keyword evidence="6 11" id="KW-0547">Nucleotide-binding</keyword>
<dbReference type="GO" id="GO:0005829">
    <property type="term" value="C:cytosol"/>
    <property type="evidence" value="ECO:0007669"/>
    <property type="project" value="UniProtKB-SubCell"/>
</dbReference>
<gene>
    <name evidence="13" type="ORF">ABEB36_012619</name>
</gene>
<evidence type="ECO:0000256" key="8">
    <source>
        <dbReference type="ARBA" id="ARBA00022840"/>
    </source>
</evidence>
<keyword evidence="8 11" id="KW-0067">ATP-binding</keyword>
<dbReference type="SMART" id="SM00450">
    <property type="entry name" value="RHOD"/>
    <property type="match status" value="1"/>
</dbReference>
<keyword evidence="4 11" id="KW-0819">tRNA processing</keyword>
<dbReference type="GO" id="GO:0046872">
    <property type="term" value="F:metal ion binding"/>
    <property type="evidence" value="ECO:0007669"/>
    <property type="project" value="UniProtKB-KW"/>
</dbReference>
<dbReference type="GO" id="GO:0006777">
    <property type="term" value="P:Mo-molybdopterin cofactor biosynthetic process"/>
    <property type="evidence" value="ECO:0007669"/>
    <property type="project" value="UniProtKB-UniRule"/>
</dbReference>
<comment type="caution">
    <text evidence="13">The sequence shown here is derived from an EMBL/GenBank/DDBJ whole genome shotgun (WGS) entry which is preliminary data.</text>
</comment>
<dbReference type="EMBL" id="JBDJPC010000009">
    <property type="protein sequence ID" value="KAL1492130.1"/>
    <property type="molecule type" value="Genomic_DNA"/>
</dbReference>
<evidence type="ECO:0000256" key="4">
    <source>
        <dbReference type="ARBA" id="ARBA00022694"/>
    </source>
</evidence>
<dbReference type="FunFam" id="3.40.50.720:FF:000033">
    <property type="entry name" value="Adenylyltransferase and sulfurtransferase MOCS3"/>
    <property type="match status" value="1"/>
</dbReference>
<evidence type="ECO:0000259" key="12">
    <source>
        <dbReference type="PROSITE" id="PS50206"/>
    </source>
</evidence>
<protein>
    <recommendedName>
        <fullName evidence="11">Adenylyltransferase and sulfurtransferase MOCS3 homolog</fullName>
    </recommendedName>
    <alternativeName>
        <fullName evidence="11">UBA4 homolog</fullName>
    </alternativeName>
    <alternativeName>
        <fullName evidence="11">Ubiquitin-like protein activator 4 homolog</fullName>
    </alternativeName>
    <domain>
        <recommendedName>
            <fullName evidence="11">Adenylyltransferase</fullName>
            <ecNumber evidence="11">2.7.7.-</ecNumber>
        </recommendedName>
    </domain>
    <domain>
        <recommendedName>
            <fullName evidence="11">Sulfurtransferase</fullName>
            <ecNumber evidence="11">2.8.1.-</ecNumber>
        </recommendedName>
    </domain>
</protein>